<dbReference type="RefSeq" id="XP_008083221.1">
    <property type="nucleotide sequence ID" value="XM_008085030.1"/>
</dbReference>
<keyword evidence="4" id="KW-1185">Reference proteome</keyword>
<feature type="region of interest" description="Disordered" evidence="1">
    <location>
        <begin position="1"/>
        <end position="47"/>
    </location>
</feature>
<feature type="compositionally biased region" description="Polar residues" evidence="1">
    <location>
        <begin position="13"/>
        <end position="22"/>
    </location>
</feature>
<protein>
    <recommendedName>
        <fullName evidence="2">BTB domain-containing protein</fullName>
    </recommendedName>
</protein>
<evidence type="ECO:0000313" key="3">
    <source>
        <dbReference type="EMBL" id="EPE29112.1"/>
    </source>
</evidence>
<dbReference type="GeneID" id="19459330"/>
<accession>S3CRK9</accession>
<evidence type="ECO:0000313" key="4">
    <source>
        <dbReference type="Proteomes" id="UP000016922"/>
    </source>
</evidence>
<name>S3CRK9_GLAL2</name>
<dbReference type="EMBL" id="KE145367">
    <property type="protein sequence ID" value="EPE29112.1"/>
    <property type="molecule type" value="Genomic_DNA"/>
</dbReference>
<gene>
    <name evidence="3" type="ORF">GLAREA_00270</name>
</gene>
<feature type="domain" description="BTB" evidence="2">
    <location>
        <begin position="53"/>
        <end position="123"/>
    </location>
</feature>
<dbReference type="Proteomes" id="UP000016922">
    <property type="component" value="Unassembled WGS sequence"/>
</dbReference>
<dbReference type="PANTHER" id="PTHR47843:SF2">
    <property type="entry name" value="BTB DOMAIN-CONTAINING PROTEIN"/>
    <property type="match status" value="1"/>
</dbReference>
<dbReference type="OrthoDB" id="194443at2759"/>
<proteinExistence type="predicted"/>
<dbReference type="KEGG" id="glz:GLAREA_00270"/>
<dbReference type="HOGENOM" id="CLU_092865_0_0_1"/>
<dbReference type="InterPro" id="IPR011333">
    <property type="entry name" value="SKP1/BTB/POZ_sf"/>
</dbReference>
<dbReference type="PROSITE" id="PS50097">
    <property type="entry name" value="BTB"/>
    <property type="match status" value="1"/>
</dbReference>
<dbReference type="AlphaFoldDB" id="S3CRK9"/>
<organism evidence="3 4">
    <name type="scientific">Glarea lozoyensis (strain ATCC 20868 / MF5171)</name>
    <dbReference type="NCBI Taxonomy" id="1116229"/>
    <lineage>
        <taxon>Eukaryota</taxon>
        <taxon>Fungi</taxon>
        <taxon>Dikarya</taxon>
        <taxon>Ascomycota</taxon>
        <taxon>Pezizomycotina</taxon>
        <taxon>Leotiomycetes</taxon>
        <taxon>Helotiales</taxon>
        <taxon>Helotiaceae</taxon>
        <taxon>Glarea</taxon>
    </lineage>
</organism>
<reference evidence="3 4" key="1">
    <citation type="journal article" date="2013" name="BMC Genomics">
        <title>Genomics-driven discovery of the pneumocandin biosynthetic gene cluster in the fungus Glarea lozoyensis.</title>
        <authorList>
            <person name="Chen L."/>
            <person name="Yue Q."/>
            <person name="Zhang X."/>
            <person name="Xiang M."/>
            <person name="Wang C."/>
            <person name="Li S."/>
            <person name="Che Y."/>
            <person name="Ortiz-Lopez F.J."/>
            <person name="Bills G.F."/>
            <person name="Liu X."/>
            <person name="An Z."/>
        </authorList>
    </citation>
    <scope>NUCLEOTIDE SEQUENCE [LARGE SCALE GENOMIC DNA]</scope>
    <source>
        <strain evidence="4">ATCC 20868 / MF5171</strain>
    </source>
</reference>
<sequence length="262" mass="29781">MGQQASRVPAKKQVQNTKTTAEIQARKEEGYLATKSQTSPKESKAPDFKNPAQLVTLYASKSANDKKLLVHKDFVCRYSPVLNAALNGLFLEGETQSYKLSTTDVVLDILVQWLYTQKIEVDQFEPHPVIHHYYDLEPLTWAWILGDELIMPSFQNECMKAMIAIKKYKSVILPDCFAIWNATSGGSPLRVDLVHCVFLTWGIVDKKLGTEEGKITYFEPSFIPPEMMVAMFEEARSVISATQARKLNLETSIEQFKVRERK</sequence>
<dbReference type="Gene3D" id="3.30.710.10">
    <property type="entry name" value="Potassium Channel Kv1.1, Chain A"/>
    <property type="match status" value="1"/>
</dbReference>
<evidence type="ECO:0000256" key="1">
    <source>
        <dbReference type="SAM" id="MobiDB-lite"/>
    </source>
</evidence>
<dbReference type="CDD" id="cd18186">
    <property type="entry name" value="BTB_POZ_ZBTB_KLHL-like"/>
    <property type="match status" value="1"/>
</dbReference>
<dbReference type="InterPro" id="IPR000210">
    <property type="entry name" value="BTB/POZ_dom"/>
</dbReference>
<dbReference type="PANTHER" id="PTHR47843">
    <property type="entry name" value="BTB DOMAIN-CONTAINING PROTEIN-RELATED"/>
    <property type="match status" value="1"/>
</dbReference>
<evidence type="ECO:0000259" key="2">
    <source>
        <dbReference type="PROSITE" id="PS50097"/>
    </source>
</evidence>